<reference evidence="6 7" key="2">
    <citation type="journal article" date="2013" name="Biotechnol. Biofuels">
        <title>Global transcriptome analysis of Clostridium thermocellum ATCC 27405 during growth on dilute acid pretreated Populus and switchgrass.</title>
        <authorList>
            <person name="Wilson C.M."/>
            <person name="Rodriguez M.Jr."/>
            <person name="Johnson C.M."/>
            <person name="Martin S.L."/>
            <person name="Chu T.M."/>
            <person name="Wolfinger R.D."/>
            <person name="Hauser L.J."/>
            <person name="Land M.L."/>
            <person name="Klingeman D.M."/>
            <person name="Syed M.H."/>
            <person name="Ragauskas A.J."/>
            <person name="Tschaplinski T.J."/>
            <person name="Mielenz J.R."/>
            <person name="Brown S.D."/>
        </authorList>
    </citation>
    <scope>NUCLEOTIDE SEQUENCE [LARGE SCALE GENOMIC DNA]</scope>
    <source>
        <strain evidence="7">ATCC 27405 / DSM 1237 / JCM 9322 / NBRC 103400 / NCIMB 10682 / NRRL B-4536 / VPI 7372</strain>
    </source>
</reference>
<dbReference type="InterPro" id="IPR000055">
    <property type="entry name" value="Restrct_endonuc_typeI_TRD"/>
</dbReference>
<evidence type="ECO:0000259" key="5">
    <source>
        <dbReference type="Pfam" id="PF01420"/>
    </source>
</evidence>
<dbReference type="InterPro" id="IPR052021">
    <property type="entry name" value="Type-I_RS_S_subunit"/>
</dbReference>
<dbReference type="STRING" id="203119.Cthe_1144"/>
<protein>
    <submittedName>
        <fullName evidence="6">Restriction modification system DNA specificity domain-containing protein</fullName>
    </submittedName>
</protein>
<dbReference type="Gene3D" id="3.90.220.20">
    <property type="entry name" value="DNA methylase specificity domains"/>
    <property type="match status" value="2"/>
</dbReference>
<evidence type="ECO:0000256" key="3">
    <source>
        <dbReference type="ARBA" id="ARBA00023125"/>
    </source>
</evidence>
<sequence length="473" mass="54462">MINNVLVWKQPNISWIHPINIDNSINANNFNFDYLDTLNKLRSSNLKILELRDIADKISDGPFGSQLKVEEYKEQGFPVYRVKNIIDTQILDDDIVYIDAKKQQQLKRSEVLPGDVLITKAGRIGSAAVVPSKFGNGNITSHLVLVRLKKTINNYYLVAYLECKYGKVITGRESYKSTRPELTKNEIGNVIIPIPSPEIQKYIGDKVRKAEELREEAKRLKKEAETFLYEMIQLKPLNDFDKDMFSFVNSNYIDSERLDSEYYKTKYITLEKLLKSKKVTSFKDIIIESKYGASVPADYTMVGIPFIRGNNLTDNEINIDDIVYLNKKLKDEVKDHHVNTGDILITRSGTVGISAVVDEKCDGFSFGSFMIKLRIDMRIWNPYYIAAFLNSFWGKWQIERLQNGAVQQNINLQEIGRIIIPIISKENQDKIEELIKNYINKKRQSKQLIQEAKQDVEDLIEGNFDMSKVKANS</sequence>
<dbReference type="eggNOG" id="COG0732">
    <property type="taxonomic scope" value="Bacteria"/>
</dbReference>
<dbReference type="Proteomes" id="UP000002145">
    <property type="component" value="Chromosome"/>
</dbReference>
<dbReference type="KEGG" id="cth:Cthe_1144"/>
<dbReference type="PANTHER" id="PTHR30408">
    <property type="entry name" value="TYPE-1 RESTRICTION ENZYME ECOKI SPECIFICITY PROTEIN"/>
    <property type="match status" value="1"/>
</dbReference>
<dbReference type="GO" id="GO:0003677">
    <property type="term" value="F:DNA binding"/>
    <property type="evidence" value="ECO:0007669"/>
    <property type="project" value="UniProtKB-KW"/>
</dbReference>
<reference evidence="7" key="1">
    <citation type="submission" date="2007-02" db="EMBL/GenBank/DDBJ databases">
        <title>Complete sequence of Clostridium thermocellum ATCC 27405.</title>
        <authorList>
            <consortium name="US DOE Joint Genome Institute"/>
            <person name="Copeland A."/>
            <person name="Lucas S."/>
            <person name="Lapidus A."/>
            <person name="Barry K."/>
            <person name="Detter J.C."/>
            <person name="Glavina del Rio T."/>
            <person name="Hammon N."/>
            <person name="Israni S."/>
            <person name="Dalin E."/>
            <person name="Tice H."/>
            <person name="Pitluck S."/>
            <person name="Chertkov O."/>
            <person name="Brettin T."/>
            <person name="Bruce D."/>
            <person name="Han C."/>
            <person name="Tapia R."/>
            <person name="Gilna P."/>
            <person name="Schmutz J."/>
            <person name="Larimer F."/>
            <person name="Land M."/>
            <person name="Hauser L."/>
            <person name="Kyrpides N."/>
            <person name="Mikhailova N."/>
            <person name="Wu J.H.D."/>
            <person name="Newcomb M."/>
            <person name="Richardson P."/>
        </authorList>
    </citation>
    <scope>NUCLEOTIDE SEQUENCE [LARGE SCALE GENOMIC DNA]</scope>
    <source>
        <strain evidence="7">ATCC 27405 / DSM 1237 / JCM 9322 / NBRC 103400 / NCIMB 10682 / NRRL B-4536 / VPI 7372</strain>
    </source>
</reference>
<evidence type="ECO:0000256" key="1">
    <source>
        <dbReference type="ARBA" id="ARBA00010923"/>
    </source>
</evidence>
<evidence type="ECO:0000313" key="7">
    <source>
        <dbReference type="Proteomes" id="UP000002145"/>
    </source>
</evidence>
<dbReference type="InterPro" id="IPR044946">
    <property type="entry name" value="Restrct_endonuc_typeI_TRD_sf"/>
</dbReference>
<dbReference type="OrthoDB" id="9811611at2"/>
<keyword evidence="2" id="KW-0680">Restriction system</keyword>
<name>A3DEJ7_ACET2</name>
<gene>
    <name evidence="6" type="ordered locus">Cthe_1144</name>
</gene>
<keyword evidence="4" id="KW-0175">Coiled coil</keyword>
<feature type="domain" description="Type I restriction modification DNA specificity" evidence="5">
    <location>
        <begin position="47"/>
        <end position="212"/>
    </location>
</feature>
<keyword evidence="7" id="KW-1185">Reference proteome</keyword>
<dbReference type="REBASE" id="14740">
    <property type="entry name" value="S.CthIV"/>
</dbReference>
<dbReference type="RefSeq" id="WP_011838000.1">
    <property type="nucleotide sequence ID" value="NC_009012.1"/>
</dbReference>
<dbReference type="HOGENOM" id="CLU_041259_0_0_9"/>
<dbReference type="Pfam" id="PF01420">
    <property type="entry name" value="Methylase_S"/>
    <property type="match status" value="2"/>
</dbReference>
<evidence type="ECO:0000256" key="2">
    <source>
        <dbReference type="ARBA" id="ARBA00022747"/>
    </source>
</evidence>
<dbReference type="EMBL" id="CP000568">
    <property type="protein sequence ID" value="ABN52376.1"/>
    <property type="molecule type" value="Genomic_DNA"/>
</dbReference>
<dbReference type="SUPFAM" id="SSF116734">
    <property type="entry name" value="DNA methylase specificity domain"/>
    <property type="match status" value="2"/>
</dbReference>
<accession>A3DEJ7</accession>
<dbReference type="PANTHER" id="PTHR30408:SF12">
    <property type="entry name" value="TYPE I RESTRICTION ENZYME MJAVIII SPECIFICITY SUBUNIT"/>
    <property type="match status" value="1"/>
</dbReference>
<feature type="coiled-coil region" evidence="4">
    <location>
        <begin position="203"/>
        <end position="230"/>
    </location>
</feature>
<organism evidence="6 7">
    <name type="scientific">Acetivibrio thermocellus (strain ATCC 27405 / DSM 1237 / JCM 9322 / NBRC 103400 / NCIMB 10682 / NRRL B-4536 / VPI 7372)</name>
    <name type="common">Clostridium thermocellum</name>
    <dbReference type="NCBI Taxonomy" id="203119"/>
    <lineage>
        <taxon>Bacteria</taxon>
        <taxon>Bacillati</taxon>
        <taxon>Bacillota</taxon>
        <taxon>Clostridia</taxon>
        <taxon>Eubacteriales</taxon>
        <taxon>Oscillospiraceae</taxon>
        <taxon>Acetivibrio</taxon>
    </lineage>
</organism>
<evidence type="ECO:0000313" key="6">
    <source>
        <dbReference type="EMBL" id="ABN52376.1"/>
    </source>
</evidence>
<proteinExistence type="inferred from homology"/>
<comment type="similarity">
    <text evidence="1">Belongs to the type-I restriction system S methylase family.</text>
</comment>
<evidence type="ECO:0000256" key="4">
    <source>
        <dbReference type="SAM" id="Coils"/>
    </source>
</evidence>
<dbReference type="GeneID" id="35805898"/>
<feature type="coiled-coil region" evidence="4">
    <location>
        <begin position="431"/>
        <end position="462"/>
    </location>
</feature>
<dbReference type="AlphaFoldDB" id="A3DEJ7"/>
<feature type="domain" description="Type I restriction modification DNA specificity" evidence="5">
    <location>
        <begin position="303"/>
        <end position="453"/>
    </location>
</feature>
<keyword evidence="3" id="KW-0238">DNA-binding</keyword>
<dbReference type="GO" id="GO:0009307">
    <property type="term" value="P:DNA restriction-modification system"/>
    <property type="evidence" value="ECO:0007669"/>
    <property type="project" value="UniProtKB-KW"/>
</dbReference>